<accession>A0A1H4E2R2</accession>
<protein>
    <submittedName>
        <fullName evidence="2">Uncharacterized protein</fullName>
    </submittedName>
</protein>
<dbReference type="Proteomes" id="UP000199656">
    <property type="component" value="Unassembled WGS sequence"/>
</dbReference>
<dbReference type="EMBL" id="FNRL01000016">
    <property type="protein sequence ID" value="SEA79107.1"/>
    <property type="molecule type" value="Genomic_DNA"/>
</dbReference>
<feature type="transmembrane region" description="Helical" evidence="1">
    <location>
        <begin position="51"/>
        <end position="72"/>
    </location>
</feature>
<keyword evidence="1" id="KW-1133">Transmembrane helix</keyword>
<gene>
    <name evidence="2" type="ORF">SAMN05660909_03452</name>
</gene>
<keyword evidence="1" id="KW-0472">Membrane</keyword>
<name>A0A1H4E2R2_9BACT</name>
<reference evidence="3" key="1">
    <citation type="submission" date="2016-10" db="EMBL/GenBank/DDBJ databases">
        <authorList>
            <person name="Varghese N."/>
            <person name="Submissions S."/>
        </authorList>
    </citation>
    <scope>NUCLEOTIDE SEQUENCE [LARGE SCALE GENOMIC DNA]</scope>
    <source>
        <strain evidence="3">DSM 23920</strain>
    </source>
</reference>
<dbReference type="RefSeq" id="WP_089763178.1">
    <property type="nucleotide sequence ID" value="NZ_BKAT01000029.1"/>
</dbReference>
<dbReference type="STRING" id="408074.SAMN05660909_03452"/>
<evidence type="ECO:0000313" key="3">
    <source>
        <dbReference type="Proteomes" id="UP000199656"/>
    </source>
</evidence>
<proteinExistence type="predicted"/>
<sequence>MDFRRLFSNYTPIQPEQTPDDATREGVFNYDLENKKHDIAFKKSYLKTRKWVGFWTFLLVWVWLASMLFFVLCKGTRMIPGTCYGFDLPDGVIIALVTTTTVTVVAFLTIVIKDLFPKGSGNGDVGPQ</sequence>
<organism evidence="2 3">
    <name type="scientific">Chitinophaga terrae</name>
    <name type="common">ex Kim and Jung 2007</name>
    <dbReference type="NCBI Taxonomy" id="408074"/>
    <lineage>
        <taxon>Bacteria</taxon>
        <taxon>Pseudomonadati</taxon>
        <taxon>Bacteroidota</taxon>
        <taxon>Chitinophagia</taxon>
        <taxon>Chitinophagales</taxon>
        <taxon>Chitinophagaceae</taxon>
        <taxon>Chitinophaga</taxon>
    </lineage>
</organism>
<keyword evidence="1" id="KW-0812">Transmembrane</keyword>
<evidence type="ECO:0000256" key="1">
    <source>
        <dbReference type="SAM" id="Phobius"/>
    </source>
</evidence>
<feature type="transmembrane region" description="Helical" evidence="1">
    <location>
        <begin position="92"/>
        <end position="112"/>
    </location>
</feature>
<evidence type="ECO:0000313" key="2">
    <source>
        <dbReference type="EMBL" id="SEA79107.1"/>
    </source>
</evidence>
<dbReference type="AlphaFoldDB" id="A0A1H4E2R2"/>
<keyword evidence="3" id="KW-1185">Reference proteome</keyword>